<dbReference type="AlphaFoldDB" id="G8NVZ9"/>
<dbReference type="PANTHER" id="PTHR47837">
    <property type="entry name" value="GTP PYROPHOSPHOKINASE YJBM"/>
    <property type="match status" value="1"/>
</dbReference>
<evidence type="ECO:0000313" key="3">
    <source>
        <dbReference type="Proteomes" id="UP000007113"/>
    </source>
</evidence>
<evidence type="ECO:0000313" key="2">
    <source>
        <dbReference type="EMBL" id="AEU35419.1"/>
    </source>
</evidence>
<dbReference type="InterPro" id="IPR052366">
    <property type="entry name" value="GTP_Pyrophosphokinase"/>
</dbReference>
<accession>G8NVZ9</accession>
<dbReference type="Gene3D" id="3.30.460.10">
    <property type="entry name" value="Beta Polymerase, domain 2"/>
    <property type="match status" value="1"/>
</dbReference>
<dbReference type="PANTHER" id="PTHR47837:SF1">
    <property type="entry name" value="GTP PYROPHOSPHOKINASE YJBM"/>
    <property type="match status" value="1"/>
</dbReference>
<dbReference type="RefSeq" id="WP_014264299.1">
    <property type="nucleotide sequence ID" value="NC_016631.1"/>
</dbReference>
<dbReference type="CDD" id="cd05399">
    <property type="entry name" value="NT_Rel-Spo_like"/>
    <property type="match status" value="1"/>
</dbReference>
<dbReference type="eggNOG" id="COG2357">
    <property type="taxonomic scope" value="Bacteria"/>
</dbReference>
<evidence type="ECO:0000259" key="1">
    <source>
        <dbReference type="SMART" id="SM00954"/>
    </source>
</evidence>
<dbReference type="OrthoDB" id="9801824at2"/>
<dbReference type="GO" id="GO:0015969">
    <property type="term" value="P:guanosine tetraphosphate metabolic process"/>
    <property type="evidence" value="ECO:0007669"/>
    <property type="project" value="InterPro"/>
</dbReference>
<dbReference type="HOGENOM" id="CLU_061357_0_0_0"/>
<feature type="domain" description="RelA/SpoT" evidence="1">
    <location>
        <begin position="69"/>
        <end position="182"/>
    </location>
</feature>
<reference evidence="2 3" key="1">
    <citation type="submission" date="2011-11" db="EMBL/GenBank/DDBJ databases">
        <title>Complete sequence of Granulicella mallensis MP5ACTX8.</title>
        <authorList>
            <consortium name="US DOE Joint Genome Institute"/>
            <person name="Lucas S."/>
            <person name="Copeland A."/>
            <person name="Lapidus A."/>
            <person name="Cheng J.-F."/>
            <person name="Goodwin L."/>
            <person name="Pitluck S."/>
            <person name="Peters L."/>
            <person name="Lu M."/>
            <person name="Detter J.C."/>
            <person name="Han C."/>
            <person name="Tapia R."/>
            <person name="Land M."/>
            <person name="Hauser L."/>
            <person name="Kyrpides N."/>
            <person name="Ivanova N."/>
            <person name="Mikhailova N."/>
            <person name="Pagani I."/>
            <person name="Rawat S."/>
            <person name="Mannisto M."/>
            <person name="Haggblom M."/>
            <person name="Woyke T."/>
        </authorList>
    </citation>
    <scope>NUCLEOTIDE SEQUENCE [LARGE SCALE GENOMIC DNA]</scope>
    <source>
        <strain evidence="3">ATCC BAA-1857 / DSM 23137 / MP5ACTX8</strain>
    </source>
</reference>
<dbReference type="Proteomes" id="UP000007113">
    <property type="component" value="Chromosome"/>
</dbReference>
<dbReference type="KEGG" id="gma:AciX8_1073"/>
<dbReference type="SMART" id="SM00954">
    <property type="entry name" value="RelA_SpoT"/>
    <property type="match status" value="1"/>
</dbReference>
<dbReference type="SUPFAM" id="SSF81301">
    <property type="entry name" value="Nucleotidyltransferase"/>
    <property type="match status" value="1"/>
</dbReference>
<name>G8NVZ9_GRAMM</name>
<sequence>MDFPYTKKEVSRAGDCIRDHGDGRLSDELSHALDVLGAWRSSHIHPLQASFMTLGTRARKLDPSALVSQRLKRIPSVMVKLKRQPGMQLARMQDIGGCRAVVKNVLTAYQLAQKFQCDLTNYIDRPKPDGYRGIHLISKYHPKIMKHENLAGRLIEVQIRTNAQHAWATAVETVDSLLHQNIKTGGGDLKWRRFFALASSVIALKEKTPTVPDTPNTLSELTEEIRVLDAELRIRQKLEGLSSSVERISKAKIPGEVAYVLRLDLDEKMINKTPFTKDQLEAALDFYMQLEKLYFNDPSQQVVLVMVSKLKDLKKAYPNYYLNVGRFLFLMEGVWNEPKRKIRQRDEKSSEPR</sequence>
<organism evidence="2 3">
    <name type="scientific">Granulicella mallensis (strain ATCC BAA-1857 / DSM 23137 / MP5ACTX8)</name>
    <dbReference type="NCBI Taxonomy" id="682795"/>
    <lineage>
        <taxon>Bacteria</taxon>
        <taxon>Pseudomonadati</taxon>
        <taxon>Acidobacteriota</taxon>
        <taxon>Terriglobia</taxon>
        <taxon>Terriglobales</taxon>
        <taxon>Acidobacteriaceae</taxon>
        <taxon>Granulicella</taxon>
    </lineage>
</organism>
<gene>
    <name evidence="2" type="ordered locus">AciX8_1073</name>
</gene>
<dbReference type="STRING" id="682795.AciX8_1073"/>
<dbReference type="InterPro" id="IPR007685">
    <property type="entry name" value="RelA_SpoT"/>
</dbReference>
<dbReference type="InterPro" id="IPR043519">
    <property type="entry name" value="NT_sf"/>
</dbReference>
<dbReference type="EMBL" id="CP003130">
    <property type="protein sequence ID" value="AEU35419.1"/>
    <property type="molecule type" value="Genomic_DNA"/>
</dbReference>
<dbReference type="Pfam" id="PF04607">
    <property type="entry name" value="RelA_SpoT"/>
    <property type="match status" value="1"/>
</dbReference>
<proteinExistence type="predicted"/>
<protein>
    <submittedName>
        <fullName evidence="2">RelA/SpoT domain protein</fullName>
    </submittedName>
</protein>
<keyword evidence="3" id="KW-1185">Reference proteome</keyword>